<dbReference type="Proteomes" id="UP000437748">
    <property type="component" value="Unassembled WGS sequence"/>
</dbReference>
<sequence length="2194" mass="257606">MKYFLNKKYVRVICIILILFDVMGCKNQKNSSILENNYEINPQENYSLKKKFSKASAKSNNSTKDFYIEYKFIQDFEKTVLNSKLYNIDIGLLSEFKKYNDSWTNEVKYQTLIDLVKKLPIPYALDIDSEYKINYDRLIDYCKRLNRRTSKRVPKIIHFIWLGGKLGNIQKEYINLWAKLNPEHNIKLWYDSDNLNNYNVNKKMREYLSNFLIDKKNQENYQTLYSEELIKLQDKMNEYIFEKSNENPKKSLNEIRENFLNEFLVHINSRKNSNAMVLFNDFTASTQDLVTQNANIELKNIANEKMDWRLKDAYIQELNLRGNFAAASDNARLEILSKYGGMYLDVDVLPPIRKMNELLEINSKAVKNFFNSHFKQISYAYYEELFNNNLDLLPSRAFSDENKVKLFKLIDSIQAYGMEEFKLKMSEHFLSFKEHKDISEILNLIDSTYTRPLEIKTSFKNNNVIISHEKQSNSDFINLLIEKIKKNYKELNKFEINNPKFRYPYNHDISDVFNKKTKEFNNTFDMNIFKYRFDSITPDATVTVHVSGPMVYENLLKELNIKHESLSFINHYDDYNDLYNRHTEEDKKSSWIIGNSEEEPNENIILKIGIDANTQKAIKYYENKFKLNNERYSVISYFDNNRLEITNKVNLHIIGNANITNGFLFINHFSSSQISTKLKDLFSTNNKIEYINILSCNPNNNTNETAEIENFAKVLLEELNNNNIETKMVIVRNDLLKITSTGEELYPQGFGLYYKNNIDNRLFIIRNNLGEYLTLSRGILNQNKNKTHFDKLRNFNGIIHDIFSKKTKHLADFNYLIDDYNYEIKKLDVENNYKIINELQKKGVDTTQQNLPKLETDQKSFNKLITEDEFYNFYKNLKETTNSKDDFAFEDFDRIFLSLKQFEILLNKYNNLNSNSFIQLVRILFEKEMQLRKDKIILEANRSSKLFEETLNKMNLNENEKPILHSLDILDKKITVYNDKRKNTYNKYLSNMDDVDINNLNKFKNLLDNQSKLFYRDMVTGDPHFNISRPSLNLSHAYLIKNIIDYFSKNNNENNLLNSNSMLDEVIKVHIYTNLTQLSLDVLDSGAKVAQVVQLLKSSEFKNINSLQAFSKISSVLGTGLNILNVAFDATELYLAKTTAETAKYGTQLALDGASLGFMTGGLLLGESVGGIFLSGIGEIFGGLAVGISSYSEIVGRNIDDTKKFASYFRDYEKDHEIIANAENYFPETNDTVLSLAHKDFKKINNEIQRNSLNVVIEEVDLTVQNNYKIVFGDHITYPISRHEKGKYFYHVFAPNPTLIRDTGERVKLREALEIPKEKTFKINKMQRIILPNQIQNLIEYSFMSTPFNINRNDSEFSSVDKIQNNAKFIYRYTFMHGLGDRSVGGLNFIHNNTDIKIKLNSNNQNIYFLTPEIPEYAKNKLNYIFNVENTNQNENNSFHLYLGEGAKYKINPLENDHWHFHINSKYDSARLNGNEFVIFQKENNMIKSHSLIFNDKKPSRIYIHDNTGITYLSYNGVLLSEKTPVFINSELNANNFNGINEIKDLLKRYHSYFENIFSLNNDSIRIINFMRDLNSNKETIFYNNKNDLMVYSGLNIRDLEVYGKVKNGYIFTNKDKNKIYYNNIELFEGTEKKIIERDNHLFIEMKNEKANIFYYFDMNSDLNLDIYCKIGITECLNDNLILKNGYNNFNISPVIRLLKEDNKKTNKFYIIKNNQIFSENDENANKIQSYKDLDTGQSYHFIAGLKFYIIIESSTGEVTFKQFDLNGLKNELLNKDQFVFSNEEYIFEFNKELEYQIIGLKSVFLSKNLNKNLKDVISSLHTECKIISILLNETDFAEYDREKNHVFIHEKNRLAIGESLKHNDRYYFYQTDINKYFYTNLGYINPANFKIVSNSNLYKLEYNQNLIWTEDDINKNEILIRDIDINKKIALFLQHFNSERKDSSKIEEESCINLLVLRSSLKKSLCKIAGNINSNKKTLINAYSQINSSTLFLTNDQGSFRQLSSSTNFFDYENTADEYWGVQNWISSSEPFHLNYKLFAFGEIINGNKFMGDIRFVDNKGNILKLDSIENNNERKYVIEKIWDEKYLSLIFAVFVIEDNRNKFLYVLKKDGTYDILNTTHYSLLKKGFIEELFPNISSLEIKNIDYIVKLKHDIILYKKSTKTSEYEGYYIYPISNLIQKKSNLKVDYVKIN</sequence>
<dbReference type="SUPFAM" id="SSF53448">
    <property type="entry name" value="Nucleotide-diphospho-sugar transferases"/>
    <property type="match status" value="1"/>
</dbReference>
<keyword evidence="4" id="KW-1185">Reference proteome</keyword>
<dbReference type="Gene3D" id="3.40.50.11050">
    <property type="match status" value="1"/>
</dbReference>
<dbReference type="Pfam" id="PF12920">
    <property type="entry name" value="TcdA_TcdB_pore"/>
    <property type="match status" value="1"/>
</dbReference>
<dbReference type="PANTHER" id="PTHR32385">
    <property type="entry name" value="MANNOSYL PHOSPHORYLINOSITOL CERAMIDE SYNTHASE"/>
    <property type="match status" value="1"/>
</dbReference>
<evidence type="ECO:0000313" key="4">
    <source>
        <dbReference type="Proteomes" id="UP000437748"/>
    </source>
</evidence>
<gene>
    <name evidence="3" type="ORF">GCL60_12015</name>
</gene>
<reference evidence="3 4" key="1">
    <citation type="submission" date="2019-10" db="EMBL/GenBank/DDBJ databases">
        <title>New species of Slilvanegrellaceae.</title>
        <authorList>
            <person name="Pitt A."/>
            <person name="Hahn M.W."/>
        </authorList>
    </citation>
    <scope>NUCLEOTIDE SEQUENCE [LARGE SCALE GENOMIC DNA]</scope>
    <source>
        <strain evidence="3 4">SP-Ram-0.45-NSY-1</strain>
    </source>
</reference>
<dbReference type="EMBL" id="WFLM01000004">
    <property type="protein sequence ID" value="KAB8037893.1"/>
    <property type="molecule type" value="Genomic_DNA"/>
</dbReference>
<dbReference type="InterPro" id="IPR051706">
    <property type="entry name" value="Glycosyltransferase_domain"/>
</dbReference>
<feature type="domain" description="GT44" evidence="1">
    <location>
        <begin position="155"/>
        <end position="545"/>
    </location>
</feature>
<name>A0A6N6VS29_9BACT</name>
<dbReference type="RefSeq" id="WP_153420971.1">
    <property type="nucleotide sequence ID" value="NZ_WFLM01000004.1"/>
</dbReference>
<dbReference type="InterPro" id="IPR024770">
    <property type="entry name" value="TcdA/TcdB_cat"/>
</dbReference>
<dbReference type="GO" id="GO:0051999">
    <property type="term" value="P:mannosyl-inositol phosphorylceramide biosynthetic process"/>
    <property type="evidence" value="ECO:0007669"/>
    <property type="project" value="TreeGrafter"/>
</dbReference>
<evidence type="ECO:0000259" key="1">
    <source>
        <dbReference type="Pfam" id="PF12919"/>
    </source>
</evidence>
<dbReference type="OrthoDB" id="5489595at2"/>
<dbReference type="InterPro" id="IPR038383">
    <property type="entry name" value="CPD_dom_sf"/>
</dbReference>
<organism evidence="3 4">
    <name type="scientific">Silvanigrella paludirubra</name>
    <dbReference type="NCBI Taxonomy" id="2499159"/>
    <lineage>
        <taxon>Bacteria</taxon>
        <taxon>Pseudomonadati</taxon>
        <taxon>Bdellovibrionota</taxon>
        <taxon>Oligoflexia</taxon>
        <taxon>Silvanigrellales</taxon>
        <taxon>Silvanigrellaceae</taxon>
        <taxon>Silvanigrella</taxon>
    </lineage>
</organism>
<evidence type="ECO:0000259" key="2">
    <source>
        <dbReference type="Pfam" id="PF12920"/>
    </source>
</evidence>
<dbReference type="GO" id="GO:0000030">
    <property type="term" value="F:mannosyltransferase activity"/>
    <property type="evidence" value="ECO:0007669"/>
    <property type="project" value="TreeGrafter"/>
</dbReference>
<dbReference type="InterPro" id="IPR024769">
    <property type="entry name" value="TcdA/TcdB_pore_forming"/>
</dbReference>
<dbReference type="InterPro" id="IPR029044">
    <property type="entry name" value="Nucleotide-diphossugar_trans"/>
</dbReference>
<dbReference type="PANTHER" id="PTHR32385:SF15">
    <property type="entry name" value="INOSITOL PHOSPHOCERAMIDE MANNOSYLTRANSFERASE 1"/>
    <property type="match status" value="1"/>
</dbReference>
<protein>
    <recommendedName>
        <fullName evidence="5">TcdA/TcdB toxin pore forming domain-containing protein</fullName>
    </recommendedName>
</protein>
<feature type="domain" description="TcdA/TcdB toxin pore forming" evidence="2">
    <location>
        <begin position="1033"/>
        <end position="1600"/>
    </location>
</feature>
<dbReference type="GO" id="GO:0016020">
    <property type="term" value="C:membrane"/>
    <property type="evidence" value="ECO:0007669"/>
    <property type="project" value="GOC"/>
</dbReference>
<dbReference type="Pfam" id="PF12919">
    <property type="entry name" value="TcdA_TcdB"/>
    <property type="match status" value="1"/>
</dbReference>
<evidence type="ECO:0000313" key="3">
    <source>
        <dbReference type="EMBL" id="KAB8037893.1"/>
    </source>
</evidence>
<evidence type="ECO:0008006" key="5">
    <source>
        <dbReference type="Google" id="ProtNLM"/>
    </source>
</evidence>
<accession>A0A6N6VS29</accession>
<dbReference type="Gene3D" id="3.90.550.20">
    <property type="match status" value="1"/>
</dbReference>
<comment type="caution">
    <text evidence="3">The sequence shown here is derived from an EMBL/GenBank/DDBJ whole genome shotgun (WGS) entry which is preliminary data.</text>
</comment>
<proteinExistence type="predicted"/>